<organism evidence="1">
    <name type="scientific">human gut metagenome</name>
    <dbReference type="NCBI Taxonomy" id="408170"/>
    <lineage>
        <taxon>unclassified sequences</taxon>
        <taxon>metagenomes</taxon>
        <taxon>organismal metagenomes</taxon>
    </lineage>
</organism>
<gene>
    <name evidence="1" type="ORF">LEA_01410</name>
</gene>
<proteinExistence type="predicted"/>
<dbReference type="EMBL" id="AJWY01000979">
    <property type="protein sequence ID" value="EKC80410.1"/>
    <property type="molecule type" value="Genomic_DNA"/>
</dbReference>
<evidence type="ECO:0000313" key="1">
    <source>
        <dbReference type="EMBL" id="EKC80410.1"/>
    </source>
</evidence>
<sequence length="111" mass="13188">MCEYEQHKSDLKALKYIVRKYLDRALYDEIFRTAGEKPNYVSYSYNVTDVKLKQLPSNFKKKNSEEFCKYIKSKLEKIKPESDDEAVYNELIEKCNSKTLCPKQVTDENRV</sequence>
<protein>
    <submittedName>
        <fullName evidence="1">Uncharacterized protein</fullName>
    </submittedName>
</protein>
<accession>K1UQD4</accession>
<feature type="non-terminal residue" evidence="1">
    <location>
        <position position="111"/>
    </location>
</feature>
<name>K1UQD4_9ZZZZ</name>
<dbReference type="AlphaFoldDB" id="K1UQD4"/>
<comment type="caution">
    <text evidence="1">The sequence shown here is derived from an EMBL/GenBank/DDBJ whole genome shotgun (WGS) entry which is preliminary data.</text>
</comment>
<reference evidence="1" key="1">
    <citation type="journal article" date="2013" name="Environ. Microbiol.">
        <title>Microbiota from the distal guts of lean and obese adolescents exhibit partial functional redundancy besides clear differences in community structure.</title>
        <authorList>
            <person name="Ferrer M."/>
            <person name="Ruiz A."/>
            <person name="Lanza F."/>
            <person name="Haange S.B."/>
            <person name="Oberbach A."/>
            <person name="Till H."/>
            <person name="Bargiela R."/>
            <person name="Campoy C."/>
            <person name="Segura M.T."/>
            <person name="Richter M."/>
            <person name="von Bergen M."/>
            <person name="Seifert J."/>
            <person name="Suarez A."/>
        </authorList>
    </citation>
    <scope>NUCLEOTIDE SEQUENCE</scope>
</reference>